<dbReference type="AlphaFoldDB" id="A0A0E3R1Y0"/>
<evidence type="ECO:0000313" key="2">
    <source>
        <dbReference type="Proteomes" id="UP000033079"/>
    </source>
</evidence>
<dbReference type="Proteomes" id="UP000033079">
    <property type="component" value="Chromosome"/>
</dbReference>
<reference evidence="1 2" key="1">
    <citation type="submission" date="2014-07" db="EMBL/GenBank/DDBJ databases">
        <title>Methanogenic archaea and the global carbon cycle.</title>
        <authorList>
            <person name="Henriksen J.R."/>
            <person name="Luke J."/>
            <person name="Reinhart S."/>
            <person name="Benedict M.N."/>
            <person name="Youngblut N.D."/>
            <person name="Metcalf M.E."/>
            <person name="Whitaker R.J."/>
            <person name="Metcalf W.W."/>
        </authorList>
    </citation>
    <scope>NUCLEOTIDE SEQUENCE [LARGE SCALE GENOMIC DNA]</scope>
    <source>
        <strain evidence="1 2">227</strain>
    </source>
</reference>
<accession>A0A0E3R1Y0</accession>
<organism evidence="1 2">
    <name type="scientific">Methanosarcina barkeri 227</name>
    <dbReference type="NCBI Taxonomy" id="1434106"/>
    <lineage>
        <taxon>Archaea</taxon>
        <taxon>Methanobacteriati</taxon>
        <taxon>Methanobacteriota</taxon>
        <taxon>Stenosarchaea group</taxon>
        <taxon>Methanomicrobia</taxon>
        <taxon>Methanosarcinales</taxon>
        <taxon>Methanosarcinaceae</taxon>
        <taxon>Methanosarcina</taxon>
    </lineage>
</organism>
<protein>
    <submittedName>
        <fullName evidence="1">Uncharacterized protein</fullName>
    </submittedName>
</protein>
<evidence type="ECO:0000313" key="1">
    <source>
        <dbReference type="EMBL" id="AKB57524.1"/>
    </source>
</evidence>
<dbReference type="HOGENOM" id="CLU_2581379_0_0_2"/>
<name>A0A0E3R1Y0_METBA</name>
<sequence length="80" mass="9414">MELKHERWVQTVETQSWYECENNAQDIEIRLVAAGIPESTICVCTRDKLNSIRHYQGLTFSEDEIWAIRAHLTEWSFKAS</sequence>
<dbReference type="KEGG" id="mbar:MSBR2_1008"/>
<dbReference type="EMBL" id="CP009530">
    <property type="protein sequence ID" value="AKB57524.1"/>
    <property type="molecule type" value="Genomic_DNA"/>
</dbReference>
<dbReference type="PATRIC" id="fig|1434106.5.peg.1282"/>
<proteinExistence type="predicted"/>
<gene>
    <name evidence="1" type="ORF">MSBR2_1008</name>
</gene>